<evidence type="ECO:0000259" key="5">
    <source>
        <dbReference type="PROSITE" id="PS50931"/>
    </source>
</evidence>
<protein>
    <submittedName>
        <fullName evidence="6">LysR family transcriptional regulator</fullName>
    </submittedName>
</protein>
<dbReference type="PRINTS" id="PR00039">
    <property type="entry name" value="HTHLYSR"/>
</dbReference>
<dbReference type="Pfam" id="PF03466">
    <property type="entry name" value="LysR_substrate"/>
    <property type="match status" value="1"/>
</dbReference>
<evidence type="ECO:0000313" key="6">
    <source>
        <dbReference type="EMBL" id="MDR5867518.1"/>
    </source>
</evidence>
<dbReference type="InterPro" id="IPR058163">
    <property type="entry name" value="LysR-type_TF_proteobact-type"/>
</dbReference>
<comment type="similarity">
    <text evidence="1">Belongs to the LysR transcriptional regulatory family.</text>
</comment>
<dbReference type="InterPro" id="IPR036390">
    <property type="entry name" value="WH_DNA-bd_sf"/>
</dbReference>
<evidence type="ECO:0000256" key="1">
    <source>
        <dbReference type="ARBA" id="ARBA00009437"/>
    </source>
</evidence>
<keyword evidence="4" id="KW-0804">Transcription</keyword>
<dbReference type="InterPro" id="IPR000847">
    <property type="entry name" value="LysR_HTH_N"/>
</dbReference>
<dbReference type="PANTHER" id="PTHR30537">
    <property type="entry name" value="HTH-TYPE TRANSCRIPTIONAL REGULATOR"/>
    <property type="match status" value="1"/>
</dbReference>
<dbReference type="InterPro" id="IPR036388">
    <property type="entry name" value="WH-like_DNA-bd_sf"/>
</dbReference>
<dbReference type="SUPFAM" id="SSF46785">
    <property type="entry name" value="Winged helix' DNA-binding domain"/>
    <property type="match status" value="1"/>
</dbReference>
<dbReference type="Proteomes" id="UP001264519">
    <property type="component" value="Unassembled WGS sequence"/>
</dbReference>
<organism evidence="6 7">
    <name type="scientific">Halomonas koreensis</name>
    <dbReference type="NCBI Taxonomy" id="245385"/>
    <lineage>
        <taxon>Bacteria</taxon>
        <taxon>Pseudomonadati</taxon>
        <taxon>Pseudomonadota</taxon>
        <taxon>Gammaproteobacteria</taxon>
        <taxon>Oceanospirillales</taxon>
        <taxon>Halomonadaceae</taxon>
        <taxon>Halomonas</taxon>
    </lineage>
</organism>
<sequence>MRNGLDLNDLEAFVAVAEAGGFTAAADRLGTAKSRISQRVGRLEDALGTTLFTRTTRRVSPTPEGEALRERCAPLLGGLTQAIEEAGQASSELHGPLRVAAPTDLAVQTLAPLVRRFRADHPGVRFELRSSDRILDPVQEGIDLSFRLGWLKDSTQRASKLRDFEQWVVASPAYLARAGTPESPEDLVDHDWLALSLLPAPLTWTFEHADGRRVQVQMHSGLRTDSTPLLRTLLLDAGGISAIDELSAASALAAGTLVRVLPEWRLPRGGLYAVYPPRRFASARARAFVAFCRTALAD</sequence>
<proteinExistence type="inferred from homology"/>
<evidence type="ECO:0000256" key="4">
    <source>
        <dbReference type="ARBA" id="ARBA00023163"/>
    </source>
</evidence>
<dbReference type="InterPro" id="IPR005119">
    <property type="entry name" value="LysR_subst-bd"/>
</dbReference>
<comment type="caution">
    <text evidence="6">The sequence shown here is derived from an EMBL/GenBank/DDBJ whole genome shotgun (WGS) entry which is preliminary data.</text>
</comment>
<evidence type="ECO:0000256" key="3">
    <source>
        <dbReference type="ARBA" id="ARBA00023125"/>
    </source>
</evidence>
<dbReference type="CDD" id="cd08422">
    <property type="entry name" value="PBP2_CrgA_like"/>
    <property type="match status" value="1"/>
</dbReference>
<dbReference type="Pfam" id="PF00126">
    <property type="entry name" value="HTH_1"/>
    <property type="match status" value="1"/>
</dbReference>
<evidence type="ECO:0000313" key="7">
    <source>
        <dbReference type="Proteomes" id="UP001264519"/>
    </source>
</evidence>
<gene>
    <name evidence="6" type="ORF">QC818_12020</name>
</gene>
<keyword evidence="7" id="KW-1185">Reference proteome</keyword>
<keyword evidence="3" id="KW-0238">DNA-binding</keyword>
<dbReference type="Gene3D" id="1.10.10.10">
    <property type="entry name" value="Winged helix-like DNA-binding domain superfamily/Winged helix DNA-binding domain"/>
    <property type="match status" value="1"/>
</dbReference>
<feature type="domain" description="HTH lysR-type" evidence="5">
    <location>
        <begin position="5"/>
        <end position="62"/>
    </location>
</feature>
<dbReference type="PANTHER" id="PTHR30537:SF66">
    <property type="entry name" value="IRON-REGULATED VIRULENCE REGULATORY PROTEIN IRGB"/>
    <property type="match status" value="1"/>
</dbReference>
<dbReference type="EMBL" id="JARWAK010000010">
    <property type="protein sequence ID" value="MDR5867518.1"/>
    <property type="molecule type" value="Genomic_DNA"/>
</dbReference>
<name>A0ABU1G4S4_9GAMM</name>
<dbReference type="SUPFAM" id="SSF53850">
    <property type="entry name" value="Periplasmic binding protein-like II"/>
    <property type="match status" value="1"/>
</dbReference>
<dbReference type="PROSITE" id="PS50931">
    <property type="entry name" value="HTH_LYSR"/>
    <property type="match status" value="1"/>
</dbReference>
<evidence type="ECO:0000256" key="2">
    <source>
        <dbReference type="ARBA" id="ARBA00023015"/>
    </source>
</evidence>
<dbReference type="Gene3D" id="3.40.190.290">
    <property type="match status" value="1"/>
</dbReference>
<accession>A0ABU1G4S4</accession>
<dbReference type="RefSeq" id="WP_309653111.1">
    <property type="nucleotide sequence ID" value="NZ_JARWAK010000010.1"/>
</dbReference>
<keyword evidence="2" id="KW-0805">Transcription regulation</keyword>
<reference evidence="6 7" key="1">
    <citation type="submission" date="2023-04" db="EMBL/GenBank/DDBJ databases">
        <title>A long-awaited taxogenomic arrangement of the family Halomonadaceae.</title>
        <authorList>
            <person name="De La Haba R."/>
            <person name="Chuvochina M."/>
            <person name="Wittouck S."/>
            <person name="Arahal D.R."/>
            <person name="Sanchez-Porro C."/>
            <person name="Hugenholtz P."/>
            <person name="Ventosa A."/>
        </authorList>
    </citation>
    <scope>NUCLEOTIDE SEQUENCE [LARGE SCALE GENOMIC DNA]</scope>
    <source>
        <strain evidence="6 7">DSM 23530</strain>
    </source>
</reference>